<organism evidence="1 2">
    <name type="scientific">Providencia alcalifaciens</name>
    <dbReference type="NCBI Taxonomy" id="126385"/>
    <lineage>
        <taxon>Bacteria</taxon>
        <taxon>Pseudomonadati</taxon>
        <taxon>Pseudomonadota</taxon>
        <taxon>Gammaproteobacteria</taxon>
        <taxon>Enterobacterales</taxon>
        <taxon>Morganellaceae</taxon>
        <taxon>Providencia</taxon>
    </lineage>
</organism>
<dbReference type="EMBL" id="SMAS01000001">
    <property type="protein sequence ID" value="TCT38150.1"/>
    <property type="molecule type" value="Genomic_DNA"/>
</dbReference>
<name>A0A4R3NY82_9GAMM</name>
<dbReference type="Proteomes" id="UP000295055">
    <property type="component" value="Unassembled WGS sequence"/>
</dbReference>
<comment type="caution">
    <text evidence="1">The sequence shown here is derived from an EMBL/GenBank/DDBJ whole genome shotgun (WGS) entry which is preliminary data.</text>
</comment>
<reference evidence="1 2" key="1">
    <citation type="submission" date="2019-03" db="EMBL/GenBank/DDBJ databases">
        <title>Genomic analyses of the natural microbiome of Caenorhabditis elegans.</title>
        <authorList>
            <person name="Samuel B."/>
        </authorList>
    </citation>
    <scope>NUCLEOTIDE SEQUENCE [LARGE SCALE GENOMIC DNA]</scope>
    <source>
        <strain evidence="1 2">JUb102</strain>
    </source>
</reference>
<proteinExistence type="predicted"/>
<dbReference type="RefSeq" id="WP_132494346.1">
    <property type="nucleotide sequence ID" value="NZ_SMAS01000001.1"/>
</dbReference>
<dbReference type="AlphaFoldDB" id="A0A4R3NY82"/>
<evidence type="ECO:0000313" key="1">
    <source>
        <dbReference type="EMBL" id="TCT38150.1"/>
    </source>
</evidence>
<accession>A0A4R3NY82</accession>
<evidence type="ECO:0000313" key="2">
    <source>
        <dbReference type="Proteomes" id="UP000295055"/>
    </source>
</evidence>
<sequence>MNPTEHKVISNVFLKSLKRQIEWEQTKDIHPAINQSPNFCILGCYNTTNLDNMAFYLYSYRAIEFNHYTETHNSVVKFSLTLIENNCITWNTVHDDRLLTQLFEITAFDKSSIHKFLEPCEN</sequence>
<protein>
    <submittedName>
        <fullName evidence="1">Uncharacterized protein</fullName>
    </submittedName>
</protein>
<gene>
    <name evidence="1" type="ORF">EC835_101144</name>
</gene>